<evidence type="ECO:0000256" key="1">
    <source>
        <dbReference type="SAM" id="MobiDB-lite"/>
    </source>
</evidence>
<dbReference type="Pfam" id="PF06985">
    <property type="entry name" value="HET"/>
    <property type="match status" value="1"/>
</dbReference>
<evidence type="ECO:0000313" key="4">
    <source>
        <dbReference type="EMBL" id="JAC84426.1"/>
    </source>
</evidence>
<feature type="transmembrane region" description="Helical" evidence="2">
    <location>
        <begin position="148"/>
        <end position="166"/>
    </location>
</feature>
<evidence type="ECO:0000256" key="2">
    <source>
        <dbReference type="SAM" id="Phobius"/>
    </source>
</evidence>
<reference evidence="4" key="1">
    <citation type="submission" date="2014-05" db="EMBL/GenBank/DDBJ databases">
        <title>The transcriptome of the halophilic microalga Tetraselmis sp. GSL018 isolated from the Great Salt Lake, Utah.</title>
        <authorList>
            <person name="Jinkerson R.E."/>
            <person name="D'Adamo S."/>
            <person name="Posewitz M.C."/>
        </authorList>
    </citation>
    <scope>NUCLEOTIDE SEQUENCE</scope>
    <source>
        <strain evidence="4">GSL018</strain>
    </source>
</reference>
<feature type="transmembrane region" description="Helical" evidence="2">
    <location>
        <begin position="39"/>
        <end position="60"/>
    </location>
</feature>
<feature type="transmembrane region" description="Helical" evidence="2">
    <location>
        <begin position="249"/>
        <end position="270"/>
    </location>
</feature>
<protein>
    <recommendedName>
        <fullName evidence="3">Heterokaryon incompatibility domain-containing protein</fullName>
    </recommendedName>
</protein>
<feature type="transmembrane region" description="Helical" evidence="2">
    <location>
        <begin position="215"/>
        <end position="237"/>
    </location>
</feature>
<feature type="region of interest" description="Disordered" evidence="1">
    <location>
        <begin position="707"/>
        <end position="739"/>
    </location>
</feature>
<sequence>MKYPERGSLLDWWLQSGCNKRISILSGFSKLLTAGETKFWFIFCMFLFAVNCAETIYSLYHSCTLSRELYSAVCVAKTRILLAVHIAKVVSLSVATGLCVFGKGRLAAELQLGVNHWENTESVSFGWAASSSSDVFGATVQVIRDSHLQLLVFVSISASLLSAAYLPGDFAAQKSSEAIKYLRDTCGSCSTTFEPCCFAWKFSQVVQSASSCVSMYVPGLSVLLSLEMWSSAFVSAVKSSQETWLNRCLWSHWYGAPSALLLLFSFTLSVRAKFFVARHWELATFTYLVLFNIVIQSFIMLYNLAAEKYFLRVIRSFPKMCFGKSRSSVVLPAAIPSVEGVEALTGGFLSPRTGLSHTKSTKFRNSAGFRRQKMNLLVPLSLLLVATALGSSVTLGAIWFVRVIFILLIILVSEEPSGFGDLEASDPAFGLVVSAAHIRRALRCYLEGQKYKGLMPRYKASYFRMQDTLTVSYRWQQKEVCLAPSAHINMSRWQLEELLAAIGSSRCLYVWIDKLSVPQRSCELQSTLLARMMSVYATSKETLVLRSSEPPGSRYHQRAWTLQEYCCARRIRVVTQPVLAHGGEDGTGGPLASVAGDEETVFPETRLWHLRRAAACRPYWLGGFRTPAEASEMREVLSRLGRLSSRVVCQEAADRVRALYPMMLNTPCEDQRELVDLVRRTARAAEAAPPDWEACASLVGGDLQVIESMPDPPQSSQGLRRDASHSLATRTEVDAAEKA</sequence>
<feature type="transmembrane region" description="Helical" evidence="2">
    <location>
        <begin position="282"/>
        <end position="305"/>
    </location>
</feature>
<accession>A0A061SNY7</accession>
<dbReference type="AlphaFoldDB" id="A0A061SNY7"/>
<organism evidence="4">
    <name type="scientific">Tetraselmis sp. GSL018</name>
    <dbReference type="NCBI Taxonomy" id="582737"/>
    <lineage>
        <taxon>Eukaryota</taxon>
        <taxon>Viridiplantae</taxon>
        <taxon>Chlorophyta</taxon>
        <taxon>core chlorophytes</taxon>
        <taxon>Chlorodendrophyceae</taxon>
        <taxon>Chlorodendrales</taxon>
        <taxon>Chlorodendraceae</taxon>
        <taxon>Tetraselmis</taxon>
    </lineage>
</organism>
<dbReference type="InterPro" id="IPR010730">
    <property type="entry name" value="HET"/>
</dbReference>
<evidence type="ECO:0000259" key="3">
    <source>
        <dbReference type="Pfam" id="PF06985"/>
    </source>
</evidence>
<feature type="domain" description="Heterokaryon incompatibility" evidence="3">
    <location>
        <begin position="470"/>
        <end position="549"/>
    </location>
</feature>
<name>A0A061SNY7_9CHLO</name>
<keyword evidence="2" id="KW-1133">Transmembrane helix</keyword>
<keyword evidence="2" id="KW-0812">Transmembrane</keyword>
<dbReference type="EMBL" id="GBEZ01000463">
    <property type="protein sequence ID" value="JAC84426.1"/>
    <property type="molecule type" value="Transcribed_RNA"/>
</dbReference>
<proteinExistence type="predicted"/>
<feature type="transmembrane region" description="Helical" evidence="2">
    <location>
        <begin position="380"/>
        <end position="412"/>
    </location>
</feature>
<keyword evidence="2" id="KW-0472">Membrane</keyword>
<gene>
    <name evidence="4" type="ORF">TSPGSL018_1003</name>
</gene>